<name>C6HC77_AJECH</name>
<accession>C6HC77</accession>
<dbReference type="VEuPathDB" id="FungiDB:HCDG_03626"/>
<gene>
    <name evidence="1" type="ORF">HCDG_03626</name>
</gene>
<evidence type="ECO:0000313" key="1">
    <source>
        <dbReference type="EMBL" id="EER42167.1"/>
    </source>
</evidence>
<dbReference type="HOGENOM" id="CLU_2290874_0_0_1"/>
<dbReference type="EMBL" id="GG692422">
    <property type="protein sequence ID" value="EER42167.1"/>
    <property type="molecule type" value="Genomic_DNA"/>
</dbReference>
<dbReference type="Proteomes" id="UP000002624">
    <property type="component" value="Unassembled WGS sequence"/>
</dbReference>
<organism evidence="1 2">
    <name type="scientific">Ajellomyces capsulatus (strain H143)</name>
    <name type="common">Darling's disease fungus</name>
    <name type="synonym">Histoplasma capsulatum</name>
    <dbReference type="NCBI Taxonomy" id="544712"/>
    <lineage>
        <taxon>Eukaryota</taxon>
        <taxon>Fungi</taxon>
        <taxon>Dikarya</taxon>
        <taxon>Ascomycota</taxon>
        <taxon>Pezizomycotina</taxon>
        <taxon>Eurotiomycetes</taxon>
        <taxon>Eurotiomycetidae</taxon>
        <taxon>Onygenales</taxon>
        <taxon>Ajellomycetaceae</taxon>
        <taxon>Histoplasma</taxon>
    </lineage>
</organism>
<protein>
    <submittedName>
        <fullName evidence="1">Uncharacterized protein</fullName>
    </submittedName>
</protein>
<reference evidence="2" key="1">
    <citation type="submission" date="2009-05" db="EMBL/GenBank/DDBJ databases">
        <title>The genome sequence of Ajellomyces capsulatus strain H143.</title>
        <authorList>
            <person name="Champion M."/>
            <person name="Cuomo C.A."/>
            <person name="Ma L.-J."/>
            <person name="Henn M.R."/>
            <person name="Sil A."/>
            <person name="Goldman B."/>
            <person name="Young S.K."/>
            <person name="Kodira C.D."/>
            <person name="Zeng Q."/>
            <person name="Koehrsen M."/>
            <person name="Alvarado L."/>
            <person name="Berlin A.M."/>
            <person name="Borenstein D."/>
            <person name="Chen Z."/>
            <person name="Engels R."/>
            <person name="Freedman E."/>
            <person name="Gellesch M."/>
            <person name="Goldberg J."/>
            <person name="Griggs A."/>
            <person name="Gujja S."/>
            <person name="Heiman D.I."/>
            <person name="Hepburn T.A."/>
            <person name="Howarth C."/>
            <person name="Jen D."/>
            <person name="Larson L."/>
            <person name="Lewis B."/>
            <person name="Mehta T."/>
            <person name="Park D."/>
            <person name="Pearson M."/>
            <person name="Roberts A."/>
            <person name="Saif S."/>
            <person name="Shea T.D."/>
            <person name="Shenoy N."/>
            <person name="Sisk P."/>
            <person name="Stolte C."/>
            <person name="Sykes S."/>
            <person name="Walk T."/>
            <person name="White J."/>
            <person name="Yandava C."/>
            <person name="Klein B."/>
            <person name="McEwen J.G."/>
            <person name="Puccia R."/>
            <person name="Goldman G.H."/>
            <person name="Felipe M.S."/>
            <person name="Nino-Vega G."/>
            <person name="San-Blas G."/>
            <person name="Taylor J.W."/>
            <person name="Mendoza L."/>
            <person name="Galagan J.E."/>
            <person name="Nusbaum C."/>
            <person name="Birren B.W."/>
        </authorList>
    </citation>
    <scope>NUCLEOTIDE SEQUENCE [LARGE SCALE GENOMIC DNA]</scope>
    <source>
        <strain evidence="2">H143</strain>
    </source>
</reference>
<sequence>MTSTWQTTPRMKAYVIAAPFGLKSTTDRCAAGSVRGITANIPSDLIFSWTRNLSLTKPIARLKIPLYVFMFDWLNLLNYVNTALGLTSHVSTAGCRMSTAT</sequence>
<evidence type="ECO:0000313" key="2">
    <source>
        <dbReference type="Proteomes" id="UP000002624"/>
    </source>
</evidence>
<proteinExistence type="predicted"/>
<dbReference type="AlphaFoldDB" id="C6HC77"/>